<dbReference type="Gene3D" id="1.25.40.20">
    <property type="entry name" value="Ankyrin repeat-containing domain"/>
    <property type="match status" value="1"/>
</dbReference>
<dbReference type="PROSITE" id="PS50088">
    <property type="entry name" value="ANK_REPEAT"/>
    <property type="match status" value="1"/>
</dbReference>
<feature type="repeat" description="ANK" evidence="3">
    <location>
        <begin position="191"/>
        <end position="223"/>
    </location>
</feature>
<organism evidence="4 5">
    <name type="scientific">Diaporthe australafricana</name>
    <dbReference type="NCBI Taxonomy" id="127596"/>
    <lineage>
        <taxon>Eukaryota</taxon>
        <taxon>Fungi</taxon>
        <taxon>Dikarya</taxon>
        <taxon>Ascomycota</taxon>
        <taxon>Pezizomycotina</taxon>
        <taxon>Sordariomycetes</taxon>
        <taxon>Sordariomycetidae</taxon>
        <taxon>Diaporthales</taxon>
        <taxon>Diaporthaceae</taxon>
        <taxon>Diaporthe</taxon>
    </lineage>
</organism>
<reference evidence="4 5" key="1">
    <citation type="journal article" date="2024" name="IMA Fungus">
        <title>IMA Genome - F19 : A genome assembly and annotation guide to empower mycologists, including annotated draft genome sequences of Ceratocystis pirilliformis, Diaporthe australafricana, Fusarium ophioides, Paecilomyces lecythidis, and Sporothrix stenoceras.</title>
        <authorList>
            <person name="Aylward J."/>
            <person name="Wilson A.M."/>
            <person name="Visagie C.M."/>
            <person name="Spraker J."/>
            <person name="Barnes I."/>
            <person name="Buitendag C."/>
            <person name="Ceriani C."/>
            <person name="Del Mar Angel L."/>
            <person name="du Plessis D."/>
            <person name="Fuchs T."/>
            <person name="Gasser K."/>
            <person name="Kramer D."/>
            <person name="Li W."/>
            <person name="Munsamy K."/>
            <person name="Piso A."/>
            <person name="Price J.L."/>
            <person name="Sonnekus B."/>
            <person name="Thomas C."/>
            <person name="van der Nest A."/>
            <person name="van Dijk A."/>
            <person name="van Heerden A."/>
            <person name="van Vuuren N."/>
            <person name="Yilmaz N."/>
            <person name="Duong T.A."/>
            <person name="van der Merwe N.A."/>
            <person name="Wingfield M.J."/>
            <person name="Wingfield B.D."/>
        </authorList>
    </citation>
    <scope>NUCLEOTIDE SEQUENCE [LARGE SCALE GENOMIC DNA]</scope>
    <source>
        <strain evidence="4 5">CMW 18300</strain>
    </source>
</reference>
<keyword evidence="2 3" id="KW-0040">ANK repeat</keyword>
<dbReference type="SUPFAM" id="SSF48403">
    <property type="entry name" value="Ankyrin repeat"/>
    <property type="match status" value="1"/>
</dbReference>
<dbReference type="Proteomes" id="UP001583177">
    <property type="component" value="Unassembled WGS sequence"/>
</dbReference>
<evidence type="ECO:0000256" key="2">
    <source>
        <dbReference type="ARBA" id="ARBA00023043"/>
    </source>
</evidence>
<dbReference type="SMART" id="SM00248">
    <property type="entry name" value="ANK"/>
    <property type="match status" value="4"/>
</dbReference>
<evidence type="ECO:0000313" key="5">
    <source>
        <dbReference type="Proteomes" id="UP001583177"/>
    </source>
</evidence>
<dbReference type="InterPro" id="IPR036770">
    <property type="entry name" value="Ankyrin_rpt-contain_sf"/>
</dbReference>
<keyword evidence="1" id="KW-0677">Repeat</keyword>
<name>A0ABR3WAQ5_9PEZI</name>
<keyword evidence="5" id="KW-1185">Reference proteome</keyword>
<accession>A0ABR3WAQ5</accession>
<protein>
    <recommendedName>
        <fullName evidence="6">Ankyrin</fullName>
    </recommendedName>
</protein>
<gene>
    <name evidence="4" type="ORF">Daus18300_010295</name>
</gene>
<dbReference type="Pfam" id="PF00023">
    <property type="entry name" value="Ank"/>
    <property type="match status" value="1"/>
</dbReference>
<dbReference type="PANTHER" id="PTHR24126">
    <property type="entry name" value="ANKYRIN REPEAT, PH AND SEC7 DOMAIN CONTAINING PROTEIN SECG-RELATED"/>
    <property type="match status" value="1"/>
</dbReference>
<proteinExistence type="predicted"/>
<dbReference type="PANTHER" id="PTHR24126:SF14">
    <property type="entry name" value="ANK_REP_REGION DOMAIN-CONTAINING PROTEIN"/>
    <property type="match status" value="1"/>
</dbReference>
<comment type="caution">
    <text evidence="4">The sequence shown here is derived from an EMBL/GenBank/DDBJ whole genome shotgun (WGS) entry which is preliminary data.</text>
</comment>
<evidence type="ECO:0008006" key="6">
    <source>
        <dbReference type="Google" id="ProtNLM"/>
    </source>
</evidence>
<evidence type="ECO:0000313" key="4">
    <source>
        <dbReference type="EMBL" id="KAL1857537.1"/>
    </source>
</evidence>
<dbReference type="EMBL" id="JAWRVE010000112">
    <property type="protein sequence ID" value="KAL1857537.1"/>
    <property type="molecule type" value="Genomic_DNA"/>
</dbReference>
<evidence type="ECO:0000256" key="1">
    <source>
        <dbReference type="ARBA" id="ARBA00022737"/>
    </source>
</evidence>
<sequence length="309" mass="32940">MLHSALLSPSKDRSKIVELLLQEEADYMVNGGGMTILEASLADDVGIAMRPQEYMGVFKRLFRLGAPVVFPQGHRVGPERRCLINLLLQANAEDDLVMEVVDAGADVNDRGGGTKARTTPLQQAIERGRLSLAAELIRRGANVCAPPGEDSLGFHYSALQKACAIDAPLSFIRRLVESGADVNEPPPARGPGLTSLACAARLGLLNLAQYLLEQGANVNTLGSARGCDPMTRNPARIRRTRPIDWAAYDGRLDMVSFLLEVGGRSGRPGTTGLDGAIDAATVHNKHFAVATVLQAWAATHASSLLEAEG</sequence>
<dbReference type="PROSITE" id="PS50297">
    <property type="entry name" value="ANK_REP_REGION"/>
    <property type="match status" value="1"/>
</dbReference>
<dbReference type="InterPro" id="IPR002110">
    <property type="entry name" value="Ankyrin_rpt"/>
</dbReference>
<evidence type="ECO:0000256" key="3">
    <source>
        <dbReference type="PROSITE-ProRule" id="PRU00023"/>
    </source>
</evidence>